<evidence type="ECO:0000313" key="1">
    <source>
        <dbReference type="EMBL" id="KAG8556697.1"/>
    </source>
</evidence>
<dbReference type="Proteomes" id="UP000824782">
    <property type="component" value="Unassembled WGS sequence"/>
</dbReference>
<proteinExistence type="predicted"/>
<evidence type="ECO:0000313" key="2">
    <source>
        <dbReference type="Proteomes" id="UP000824782"/>
    </source>
</evidence>
<protein>
    <submittedName>
        <fullName evidence="1">Uncharacterized protein</fullName>
    </submittedName>
</protein>
<gene>
    <name evidence="1" type="ORF">GDO81_018175</name>
</gene>
<dbReference type="AlphaFoldDB" id="A0AAV7AA19"/>
<reference evidence="1" key="1">
    <citation type="thesis" date="2020" institute="ProQuest LLC" country="789 East Eisenhower Parkway, Ann Arbor, MI, USA">
        <title>Comparative Genomics and Chromosome Evolution.</title>
        <authorList>
            <person name="Mudd A.B."/>
        </authorList>
    </citation>
    <scope>NUCLEOTIDE SEQUENCE</scope>
    <source>
        <strain evidence="1">237g6f4</strain>
        <tissue evidence="1">Blood</tissue>
    </source>
</reference>
<keyword evidence="2" id="KW-1185">Reference proteome</keyword>
<organism evidence="1 2">
    <name type="scientific">Engystomops pustulosus</name>
    <name type="common">Tungara frog</name>
    <name type="synonym">Physalaemus pustulosus</name>
    <dbReference type="NCBI Taxonomy" id="76066"/>
    <lineage>
        <taxon>Eukaryota</taxon>
        <taxon>Metazoa</taxon>
        <taxon>Chordata</taxon>
        <taxon>Craniata</taxon>
        <taxon>Vertebrata</taxon>
        <taxon>Euteleostomi</taxon>
        <taxon>Amphibia</taxon>
        <taxon>Batrachia</taxon>
        <taxon>Anura</taxon>
        <taxon>Neobatrachia</taxon>
        <taxon>Hyloidea</taxon>
        <taxon>Leptodactylidae</taxon>
        <taxon>Leiuperinae</taxon>
        <taxon>Engystomops</taxon>
    </lineage>
</organism>
<dbReference type="EMBL" id="WNYA01000009">
    <property type="protein sequence ID" value="KAG8556697.1"/>
    <property type="molecule type" value="Genomic_DNA"/>
</dbReference>
<name>A0AAV7AA19_ENGPU</name>
<comment type="caution">
    <text evidence="1">The sequence shown here is derived from an EMBL/GenBank/DDBJ whole genome shotgun (WGS) entry which is preliminary data.</text>
</comment>
<accession>A0AAV7AA19</accession>
<sequence length="106" mass="11676">MRTIQSPSPAQTIRLPSCAQILQRPGLKSAASSGLFPHELFQYRPNEIKTLNNKRKELEGGGAGAMWEVSLSIDYTSFSTRCEDTGLHRSSIPRLLHLVPTAVCPL</sequence>